<accession>A0A2C8ZVH9</accession>
<protein>
    <submittedName>
        <fullName evidence="2">Uncharacterized protein</fullName>
    </submittedName>
</protein>
<dbReference type="AlphaFoldDB" id="A0A2C8ZVH9"/>
<evidence type="ECO:0000313" key="3">
    <source>
        <dbReference type="Proteomes" id="UP000219440"/>
    </source>
</evidence>
<feature type="region of interest" description="Disordered" evidence="1">
    <location>
        <begin position="1"/>
        <end position="23"/>
    </location>
</feature>
<dbReference type="EMBL" id="OCST01000004">
    <property type="protein sequence ID" value="SOE69852.1"/>
    <property type="molecule type" value="Genomic_DNA"/>
</dbReference>
<keyword evidence="3" id="KW-1185">Reference proteome</keyword>
<dbReference type="RefSeq" id="WP_179691873.1">
    <property type="nucleotide sequence ID" value="NZ_BMLC01000003.1"/>
</dbReference>
<dbReference type="Proteomes" id="UP000219440">
    <property type="component" value="Unassembled WGS sequence"/>
</dbReference>
<evidence type="ECO:0000313" key="2">
    <source>
        <dbReference type="EMBL" id="SOE69852.1"/>
    </source>
</evidence>
<proteinExistence type="predicted"/>
<evidence type="ECO:0000256" key="1">
    <source>
        <dbReference type="SAM" id="MobiDB-lite"/>
    </source>
</evidence>
<feature type="compositionally biased region" description="Basic and acidic residues" evidence="1">
    <location>
        <begin position="1"/>
        <end position="10"/>
    </location>
</feature>
<gene>
    <name evidence="2" type="ORF">SAMN06296378_2075</name>
</gene>
<reference evidence="2 3" key="1">
    <citation type="submission" date="2017-09" db="EMBL/GenBank/DDBJ databases">
        <authorList>
            <person name="Ehlers B."/>
            <person name="Leendertz F.H."/>
        </authorList>
    </citation>
    <scope>NUCLEOTIDE SEQUENCE [LARGE SCALE GENOMIC DNA]</scope>
    <source>
        <strain evidence="2 3">CGMCC 1.05381</strain>
    </source>
</reference>
<name>A0A2C8ZVH9_9MICO</name>
<sequence>MTNDPEKEQDADFDFAPGDLPDSDPDVVQGMKALAELRKLEERRRTTFRII</sequence>
<organism evidence="2 3">
    <name type="scientific">Salinibacterium xinjiangense</name>
    <dbReference type="NCBI Taxonomy" id="386302"/>
    <lineage>
        <taxon>Bacteria</taxon>
        <taxon>Bacillati</taxon>
        <taxon>Actinomycetota</taxon>
        <taxon>Actinomycetes</taxon>
        <taxon>Micrococcales</taxon>
        <taxon>Microbacteriaceae</taxon>
        <taxon>Salinibacterium</taxon>
    </lineage>
</organism>